<feature type="transmembrane region" description="Helical" evidence="1">
    <location>
        <begin position="95"/>
        <end position="116"/>
    </location>
</feature>
<evidence type="ECO:0000256" key="1">
    <source>
        <dbReference type="SAM" id="Phobius"/>
    </source>
</evidence>
<feature type="signal peptide" evidence="2">
    <location>
        <begin position="1"/>
        <end position="23"/>
    </location>
</feature>
<evidence type="ECO:0000256" key="2">
    <source>
        <dbReference type="SAM" id="SignalP"/>
    </source>
</evidence>
<keyword evidence="4" id="KW-1185">Reference proteome</keyword>
<evidence type="ECO:0000313" key="3">
    <source>
        <dbReference type="EMBL" id="GMI16030.1"/>
    </source>
</evidence>
<keyword evidence="2" id="KW-0732">Signal</keyword>
<name>A0A9W7FQ36_9STRA</name>
<dbReference type="AlphaFoldDB" id="A0A9W7FQ36"/>
<dbReference type="EMBL" id="BRXX01000541">
    <property type="protein sequence ID" value="GMI16030.1"/>
    <property type="molecule type" value="Genomic_DNA"/>
</dbReference>
<protein>
    <submittedName>
        <fullName evidence="3">Uncharacterized protein</fullName>
    </submittedName>
</protein>
<accession>A0A9W7FQ36</accession>
<reference evidence="4" key="1">
    <citation type="journal article" date="2023" name="Commun. Biol.">
        <title>Genome analysis of Parmales, the sister group of diatoms, reveals the evolutionary specialization of diatoms from phago-mixotrophs to photoautotrophs.</title>
        <authorList>
            <person name="Ban H."/>
            <person name="Sato S."/>
            <person name="Yoshikawa S."/>
            <person name="Yamada K."/>
            <person name="Nakamura Y."/>
            <person name="Ichinomiya M."/>
            <person name="Sato N."/>
            <person name="Blanc-Mathieu R."/>
            <person name="Endo H."/>
            <person name="Kuwata A."/>
            <person name="Ogata H."/>
        </authorList>
    </citation>
    <scope>NUCLEOTIDE SEQUENCE [LARGE SCALE GENOMIC DNA]</scope>
    <source>
        <strain evidence="4">NIES 3699</strain>
    </source>
</reference>
<feature type="chain" id="PRO_5040749438" evidence="2">
    <location>
        <begin position="24"/>
        <end position="118"/>
    </location>
</feature>
<evidence type="ECO:0000313" key="4">
    <source>
        <dbReference type="Proteomes" id="UP001165160"/>
    </source>
</evidence>
<proteinExistence type="predicted"/>
<comment type="caution">
    <text evidence="3">The sequence shown here is derived from an EMBL/GenBank/DDBJ whole genome shotgun (WGS) entry which is preliminary data.</text>
</comment>
<sequence>MNALSQFSLTLLLLSLLLSPASSFAFSPRSPLTSSKISGLAGERVSSHSRLYARGAKGGTKREDLSYIESRDMTREEMLEYNRQSEEIMNTELNVMTAASLVISLPILYLCWVAFYSE</sequence>
<keyword evidence="1" id="KW-0812">Transmembrane</keyword>
<dbReference type="Proteomes" id="UP001165160">
    <property type="component" value="Unassembled WGS sequence"/>
</dbReference>
<organism evidence="3 4">
    <name type="scientific">Triparma verrucosa</name>
    <dbReference type="NCBI Taxonomy" id="1606542"/>
    <lineage>
        <taxon>Eukaryota</taxon>
        <taxon>Sar</taxon>
        <taxon>Stramenopiles</taxon>
        <taxon>Ochrophyta</taxon>
        <taxon>Bolidophyceae</taxon>
        <taxon>Parmales</taxon>
        <taxon>Triparmaceae</taxon>
        <taxon>Triparma</taxon>
    </lineage>
</organism>
<keyword evidence="1" id="KW-1133">Transmembrane helix</keyword>
<gene>
    <name evidence="3" type="ORF">TrVE_jg977</name>
</gene>
<keyword evidence="1" id="KW-0472">Membrane</keyword>